<feature type="compositionally biased region" description="Low complexity" evidence="1">
    <location>
        <begin position="221"/>
        <end position="233"/>
    </location>
</feature>
<evidence type="ECO:0000313" key="2">
    <source>
        <dbReference type="EMBL" id="OQD54384.1"/>
    </source>
</evidence>
<gene>
    <name evidence="2" type="ORF">BM536_020525</name>
</gene>
<protein>
    <submittedName>
        <fullName evidence="2">Uncharacterized protein</fullName>
    </submittedName>
</protein>
<dbReference type="EMBL" id="MPOH02000015">
    <property type="protein sequence ID" value="OQD54384.1"/>
    <property type="molecule type" value="Genomic_DNA"/>
</dbReference>
<feature type="region of interest" description="Disordered" evidence="1">
    <location>
        <begin position="204"/>
        <end position="284"/>
    </location>
</feature>
<accession>A0A1V6MPI4</accession>
<dbReference type="AlphaFoldDB" id="A0A1V6MPI4"/>
<comment type="caution">
    <text evidence="2">The sequence shown here is derived from an EMBL/GenBank/DDBJ whole genome shotgun (WGS) entry which is preliminary data.</text>
</comment>
<evidence type="ECO:0000256" key="1">
    <source>
        <dbReference type="SAM" id="MobiDB-lite"/>
    </source>
</evidence>
<proteinExistence type="predicted"/>
<organism evidence="2 3">
    <name type="scientific">Streptomyces phaeoluteigriseus</name>
    <dbReference type="NCBI Taxonomy" id="114686"/>
    <lineage>
        <taxon>Bacteria</taxon>
        <taxon>Bacillati</taxon>
        <taxon>Actinomycetota</taxon>
        <taxon>Actinomycetes</taxon>
        <taxon>Kitasatosporales</taxon>
        <taxon>Streptomycetaceae</taxon>
        <taxon>Streptomyces</taxon>
        <taxon>Streptomyces aurantiacus group</taxon>
    </lineage>
</organism>
<name>A0A1V6MPI4_9ACTN</name>
<sequence length="284" mass="30918">MPRALADMDTVFNGFAGPDGTGRERCFRPEETAYPRTSYTRVPLDVLRRFFFEAPGHCDDHAAVVRRPLPQTAHALVDGAPEGVGWVVPGLARVARRAWPPRQAATVETFAHAWWQDVLTTPGMPYPVYDMFEIRARILGTITPLPDLWQPGPVADAHLAVCADHWNREYIRDEAPLLRWDGADESAVVAQHQAWLAEHAPPACVPSATRTSPPAPPYRPCPTTNAGHTRTGTDPPPPTGGGAGRQETGGAASPAHPRRSLGSQGRIRPTRAAVRAWRTPGPRA</sequence>
<dbReference type="RefSeq" id="WP_211362916.1">
    <property type="nucleotide sequence ID" value="NZ_MPOH02000015.1"/>
</dbReference>
<reference evidence="3" key="1">
    <citation type="submission" date="2016-11" db="EMBL/GenBank/DDBJ databases">
        <authorList>
            <person name="Schniete J.K."/>
            <person name="Salih T."/>
            <person name="Algora Gallardo L."/>
            <person name="Martinez Fernandez S."/>
            <person name="Herron P.R."/>
        </authorList>
    </citation>
    <scope>NUCLEOTIDE SEQUENCE [LARGE SCALE GENOMIC DNA]</scope>
    <source>
        <strain evidence="3">DSM 41896</strain>
    </source>
</reference>
<dbReference type="Proteomes" id="UP000184286">
    <property type="component" value="Unassembled WGS sequence"/>
</dbReference>
<evidence type="ECO:0000313" key="3">
    <source>
        <dbReference type="Proteomes" id="UP000184286"/>
    </source>
</evidence>
<reference evidence="2 3" key="2">
    <citation type="submission" date="2017-02" db="EMBL/GenBank/DDBJ databases">
        <title>Draft genome sequence of Streptomyces phaeoluteigriseus type strain DSM41896.</title>
        <authorList>
            <person name="Salih T.S."/>
            <person name="Algora Gallardo L."/>
            <person name="Melo Santos T."/>
            <person name="Filgueira Martinez S."/>
            <person name="Herron P.R."/>
        </authorList>
    </citation>
    <scope>NUCLEOTIDE SEQUENCE [LARGE SCALE GENOMIC DNA]</scope>
    <source>
        <strain evidence="2 3">DSM 41896</strain>
    </source>
</reference>